<reference evidence="2 3" key="1">
    <citation type="journal article" date="2021" name="Plant Biotechnol. J.">
        <title>Multi-omics assisted identification of the key and species-specific regulatory components of drought-tolerant mechanisms in Gossypium stocksii.</title>
        <authorList>
            <person name="Yu D."/>
            <person name="Ke L."/>
            <person name="Zhang D."/>
            <person name="Wu Y."/>
            <person name="Sun Y."/>
            <person name="Mei J."/>
            <person name="Sun J."/>
            <person name="Sun Y."/>
        </authorList>
    </citation>
    <scope>NUCLEOTIDE SEQUENCE [LARGE SCALE GENOMIC DNA]</scope>
    <source>
        <strain evidence="3">cv. E1</strain>
        <tissue evidence="2">Leaf</tissue>
    </source>
</reference>
<dbReference type="AlphaFoldDB" id="A0A9D3WIW5"/>
<evidence type="ECO:0000313" key="3">
    <source>
        <dbReference type="Proteomes" id="UP000828251"/>
    </source>
</evidence>
<accession>A0A9D3WIW5</accession>
<keyword evidence="3" id="KW-1185">Reference proteome</keyword>
<sequence length="102" mass="12004">MAKISQALFIEHYLWSWALENANNHYNRKIADLEKAVKISEEFMDELRRVHQESTNLIGRLDACIITLKGKYKDAQTECEQLKESVNQLKVENYTFKEKLKA</sequence>
<dbReference type="Proteomes" id="UP000828251">
    <property type="component" value="Unassembled WGS sequence"/>
</dbReference>
<comment type="caution">
    <text evidence="2">The sequence shown here is derived from an EMBL/GenBank/DDBJ whole genome shotgun (WGS) entry which is preliminary data.</text>
</comment>
<dbReference type="EMBL" id="JAIQCV010000001">
    <property type="protein sequence ID" value="KAH1130042.1"/>
    <property type="molecule type" value="Genomic_DNA"/>
</dbReference>
<gene>
    <name evidence="2" type="ORF">J1N35_001420</name>
</gene>
<evidence type="ECO:0000313" key="2">
    <source>
        <dbReference type="EMBL" id="KAH1130042.1"/>
    </source>
</evidence>
<feature type="coiled-coil region" evidence="1">
    <location>
        <begin position="65"/>
        <end position="92"/>
    </location>
</feature>
<keyword evidence="1" id="KW-0175">Coiled coil</keyword>
<name>A0A9D3WIW5_9ROSI</name>
<organism evidence="2 3">
    <name type="scientific">Gossypium stocksii</name>
    <dbReference type="NCBI Taxonomy" id="47602"/>
    <lineage>
        <taxon>Eukaryota</taxon>
        <taxon>Viridiplantae</taxon>
        <taxon>Streptophyta</taxon>
        <taxon>Embryophyta</taxon>
        <taxon>Tracheophyta</taxon>
        <taxon>Spermatophyta</taxon>
        <taxon>Magnoliopsida</taxon>
        <taxon>eudicotyledons</taxon>
        <taxon>Gunneridae</taxon>
        <taxon>Pentapetalae</taxon>
        <taxon>rosids</taxon>
        <taxon>malvids</taxon>
        <taxon>Malvales</taxon>
        <taxon>Malvaceae</taxon>
        <taxon>Malvoideae</taxon>
        <taxon>Gossypium</taxon>
    </lineage>
</organism>
<evidence type="ECO:0000256" key="1">
    <source>
        <dbReference type="SAM" id="Coils"/>
    </source>
</evidence>
<protein>
    <submittedName>
        <fullName evidence="2">Uncharacterized protein</fullName>
    </submittedName>
</protein>
<proteinExistence type="predicted"/>